<feature type="transmembrane region" description="Helical" evidence="7">
    <location>
        <begin position="101"/>
        <end position="125"/>
    </location>
</feature>
<keyword evidence="2 7" id="KW-0812">Transmembrane</keyword>
<proteinExistence type="inferred from homology"/>
<feature type="transmembrane region" description="Helical" evidence="7">
    <location>
        <begin position="137"/>
        <end position="159"/>
    </location>
</feature>
<sequence>MADDLVYFTDMTPNWLTNVDGLGMACLGITIFLTIVSLLAVSLRMFARIESGATGIDDWLMVIATGLFTTDSIFACLDVYASLGSHDAREDLTDWNKSAVVMYLILWQITYAWCLPFIKCSICFSLFRITSEVKYRLLLWAVMVLATVSAMVGFIAVVITCQPMAKNWDPVIQADINIGYCMTGNIVQNLSYYVSASSIVTDWACAIIPCFIVWNLQMKRKLKISVAAILALGAVASVTTIVRLPYLSAYTAPTDTYYQVANIVIWSEIECGVGIIAGSLPALRRFVKSILDKSSKGGSYDPRSGSGVGTQTIGGGKGRSHTGKMSRSVKMSNLSRNGNNTVIEASKGNNNNHHHGNWIELGDDSDSQKHIITQTNEISVSVEDSSDLERMGSSSIRHHH</sequence>
<feature type="domain" description="Rhodopsin" evidence="8">
    <location>
        <begin position="43"/>
        <end position="288"/>
    </location>
</feature>
<feature type="transmembrane region" description="Helical" evidence="7">
    <location>
        <begin position="192"/>
        <end position="214"/>
    </location>
</feature>
<feature type="transmembrane region" description="Helical" evidence="7">
    <location>
        <begin position="258"/>
        <end position="283"/>
    </location>
</feature>
<feature type="compositionally biased region" description="Gly residues" evidence="6">
    <location>
        <begin position="306"/>
        <end position="317"/>
    </location>
</feature>
<accession>W3WSB6</accession>
<evidence type="ECO:0000256" key="7">
    <source>
        <dbReference type="SAM" id="Phobius"/>
    </source>
</evidence>
<dbReference type="PANTHER" id="PTHR33048">
    <property type="entry name" value="PTH11-LIKE INTEGRAL MEMBRANE PROTEIN (AFU_ORTHOLOGUE AFUA_5G11245)"/>
    <property type="match status" value="1"/>
</dbReference>
<dbReference type="OMA" id="RIIAWGT"/>
<organism evidence="9 10">
    <name type="scientific">Pestalotiopsis fici (strain W106-1 / CGMCC3.15140)</name>
    <dbReference type="NCBI Taxonomy" id="1229662"/>
    <lineage>
        <taxon>Eukaryota</taxon>
        <taxon>Fungi</taxon>
        <taxon>Dikarya</taxon>
        <taxon>Ascomycota</taxon>
        <taxon>Pezizomycotina</taxon>
        <taxon>Sordariomycetes</taxon>
        <taxon>Xylariomycetidae</taxon>
        <taxon>Amphisphaeriales</taxon>
        <taxon>Sporocadaceae</taxon>
        <taxon>Pestalotiopsis</taxon>
    </lineage>
</organism>
<evidence type="ECO:0000256" key="5">
    <source>
        <dbReference type="ARBA" id="ARBA00038359"/>
    </source>
</evidence>
<gene>
    <name evidence="9" type="ORF">PFICI_12127</name>
</gene>
<dbReference type="OrthoDB" id="3897607at2759"/>
<dbReference type="GeneID" id="19277140"/>
<name>W3WSB6_PESFW</name>
<feature type="region of interest" description="Disordered" evidence="6">
    <location>
        <begin position="376"/>
        <end position="400"/>
    </location>
</feature>
<evidence type="ECO:0000313" key="10">
    <source>
        <dbReference type="Proteomes" id="UP000030651"/>
    </source>
</evidence>
<dbReference type="InterPro" id="IPR049326">
    <property type="entry name" value="Rhodopsin_dom_fungi"/>
</dbReference>
<feature type="transmembrane region" description="Helical" evidence="7">
    <location>
        <begin position="59"/>
        <end position="81"/>
    </location>
</feature>
<dbReference type="InterPro" id="IPR052337">
    <property type="entry name" value="SAT4-like"/>
</dbReference>
<dbReference type="AlphaFoldDB" id="W3WSB6"/>
<comment type="subcellular location">
    <subcellularLocation>
        <location evidence="1">Membrane</location>
        <topology evidence="1">Multi-pass membrane protein</topology>
    </subcellularLocation>
</comment>
<keyword evidence="3 7" id="KW-1133">Transmembrane helix</keyword>
<dbReference type="GO" id="GO:0016020">
    <property type="term" value="C:membrane"/>
    <property type="evidence" value="ECO:0007669"/>
    <property type="project" value="UniProtKB-SubCell"/>
</dbReference>
<dbReference type="HOGENOM" id="CLU_028200_3_1_1"/>
<dbReference type="RefSeq" id="XP_007838899.1">
    <property type="nucleotide sequence ID" value="XM_007840708.1"/>
</dbReference>
<evidence type="ECO:0000256" key="2">
    <source>
        <dbReference type="ARBA" id="ARBA00022692"/>
    </source>
</evidence>
<dbReference type="EMBL" id="KI912117">
    <property type="protein sequence ID" value="ETS76740.1"/>
    <property type="molecule type" value="Genomic_DNA"/>
</dbReference>
<protein>
    <recommendedName>
        <fullName evidence="8">Rhodopsin domain-containing protein</fullName>
    </recommendedName>
</protein>
<feature type="transmembrane region" description="Helical" evidence="7">
    <location>
        <begin position="226"/>
        <end position="246"/>
    </location>
</feature>
<feature type="compositionally biased region" description="Polar residues" evidence="6">
    <location>
        <begin position="325"/>
        <end position="343"/>
    </location>
</feature>
<feature type="region of interest" description="Disordered" evidence="6">
    <location>
        <begin position="293"/>
        <end position="363"/>
    </location>
</feature>
<keyword evidence="4 7" id="KW-0472">Membrane</keyword>
<evidence type="ECO:0000313" key="9">
    <source>
        <dbReference type="EMBL" id="ETS76740.1"/>
    </source>
</evidence>
<dbReference type="PANTHER" id="PTHR33048:SF15">
    <property type="entry name" value="INTEGRAL MEMBRANE PROTEIN"/>
    <property type="match status" value="1"/>
</dbReference>
<evidence type="ECO:0000256" key="3">
    <source>
        <dbReference type="ARBA" id="ARBA00022989"/>
    </source>
</evidence>
<reference evidence="10" key="1">
    <citation type="journal article" date="2015" name="BMC Genomics">
        <title>Genomic and transcriptomic analysis of the endophytic fungus Pestalotiopsis fici reveals its lifestyle and high potential for synthesis of natural products.</title>
        <authorList>
            <person name="Wang X."/>
            <person name="Zhang X."/>
            <person name="Liu L."/>
            <person name="Xiang M."/>
            <person name="Wang W."/>
            <person name="Sun X."/>
            <person name="Che Y."/>
            <person name="Guo L."/>
            <person name="Liu G."/>
            <person name="Guo L."/>
            <person name="Wang C."/>
            <person name="Yin W.B."/>
            <person name="Stadler M."/>
            <person name="Zhang X."/>
            <person name="Liu X."/>
        </authorList>
    </citation>
    <scope>NUCLEOTIDE SEQUENCE [LARGE SCALE GENOMIC DNA]</scope>
    <source>
        <strain evidence="10">W106-1 / CGMCC3.15140</strain>
    </source>
</reference>
<dbReference type="eggNOG" id="ENOG502RS84">
    <property type="taxonomic scope" value="Eukaryota"/>
</dbReference>
<dbReference type="InParanoid" id="W3WSB6"/>
<feature type="transmembrane region" description="Helical" evidence="7">
    <location>
        <begin position="22"/>
        <end position="47"/>
    </location>
</feature>
<evidence type="ECO:0000256" key="6">
    <source>
        <dbReference type="SAM" id="MobiDB-lite"/>
    </source>
</evidence>
<evidence type="ECO:0000259" key="8">
    <source>
        <dbReference type="Pfam" id="PF20684"/>
    </source>
</evidence>
<evidence type="ECO:0000256" key="4">
    <source>
        <dbReference type="ARBA" id="ARBA00023136"/>
    </source>
</evidence>
<dbReference type="Pfam" id="PF20684">
    <property type="entry name" value="Fung_rhodopsin"/>
    <property type="match status" value="1"/>
</dbReference>
<evidence type="ECO:0000256" key="1">
    <source>
        <dbReference type="ARBA" id="ARBA00004141"/>
    </source>
</evidence>
<dbReference type="Proteomes" id="UP000030651">
    <property type="component" value="Unassembled WGS sequence"/>
</dbReference>
<keyword evidence="10" id="KW-1185">Reference proteome</keyword>
<comment type="similarity">
    <text evidence="5">Belongs to the SAT4 family.</text>
</comment>
<dbReference type="KEGG" id="pfy:PFICI_12127"/>